<dbReference type="HOGENOM" id="CLU_2285330_0_0_6"/>
<name>R9B3B7_9GAMM</name>
<dbReference type="EMBL" id="AQFL01000009">
    <property type="protein sequence ID" value="EOR08938.1"/>
    <property type="molecule type" value="Genomic_DNA"/>
</dbReference>
<comment type="caution">
    <text evidence="1">The sequence shown here is derived from an EMBL/GenBank/DDBJ whole genome shotgun (WGS) entry which is preliminary data.</text>
</comment>
<reference evidence="2 4" key="2">
    <citation type="submission" date="2023-07" db="EMBL/GenBank/DDBJ databases">
        <title>A novel proteolytic Acinetobacter species.</title>
        <authorList>
            <person name="Nemec A."/>
            <person name="Radolfova-Krizova L."/>
        </authorList>
    </citation>
    <scope>NUCLEOTIDE SEQUENCE [LARGE SCALE GENOMIC DNA]</scope>
    <source>
        <strain evidence="2 4">NIPH 1865</strain>
    </source>
</reference>
<reference evidence="1 3" key="1">
    <citation type="submission" date="2013-03" db="EMBL/GenBank/DDBJ databases">
        <title>The Genome Sequence of Acinetobacter sp. CIP 110321.</title>
        <authorList>
            <consortium name="The Broad Institute Genome Sequencing Platform"/>
            <consortium name="The Broad Institute Genome Sequencing Center for Infectious Disease"/>
            <person name="Cerqueira G."/>
            <person name="Feldgarden M."/>
            <person name="Courvalin P."/>
            <person name="Perichon B."/>
            <person name="Grillot-Courvalin C."/>
            <person name="Clermont D."/>
            <person name="Rocha E."/>
            <person name="Yoon E.-J."/>
            <person name="Nemec A."/>
            <person name="Walker B."/>
            <person name="Young S.K."/>
            <person name="Zeng Q."/>
            <person name="Gargeya S."/>
            <person name="Fitzgerald M."/>
            <person name="Haas B."/>
            <person name="Abouelleil A."/>
            <person name="Alvarado L."/>
            <person name="Arachchi H.M."/>
            <person name="Berlin A.M."/>
            <person name="Chapman S.B."/>
            <person name="Dewar J."/>
            <person name="Goldberg J."/>
            <person name="Griggs A."/>
            <person name="Gujja S."/>
            <person name="Hansen M."/>
            <person name="Howarth C."/>
            <person name="Imamovic A."/>
            <person name="Larimer J."/>
            <person name="McCowan C."/>
            <person name="Murphy C."/>
            <person name="Neiman D."/>
            <person name="Pearson M."/>
            <person name="Priest M."/>
            <person name="Roberts A."/>
            <person name="Saif S."/>
            <person name="Shea T."/>
            <person name="Sisk P."/>
            <person name="Sykes S."/>
            <person name="Wortman J."/>
            <person name="Nusbaum C."/>
            <person name="Birren B."/>
        </authorList>
    </citation>
    <scope>NUCLEOTIDE SEQUENCE [LARGE SCALE GENOMIC DNA]</scope>
    <source>
        <strain evidence="1 3">CIP 110321</strain>
    </source>
</reference>
<evidence type="ECO:0000313" key="3">
    <source>
        <dbReference type="Proteomes" id="UP000016203"/>
    </source>
</evidence>
<gene>
    <name evidence="1" type="ORF">F896_01472</name>
    <name evidence="2" type="ORF">Q3V53_07830</name>
</gene>
<dbReference type="RefSeq" id="WP_016163232.1">
    <property type="nucleotide sequence ID" value="NZ_JAKZGC010000003.1"/>
</dbReference>
<dbReference type="Proteomes" id="UP000016203">
    <property type="component" value="Unassembled WGS sequence"/>
</dbReference>
<dbReference type="EMBL" id="JAUMJH010000015">
    <property type="protein sequence ID" value="MDO3657112.1"/>
    <property type="molecule type" value="Genomic_DNA"/>
</dbReference>
<organism evidence="1 3">
    <name type="scientific">Acinetobacter genomosp. 15BJ</name>
    <dbReference type="NCBI Taxonomy" id="106651"/>
    <lineage>
        <taxon>Bacteria</taxon>
        <taxon>Pseudomonadati</taxon>
        <taxon>Pseudomonadota</taxon>
        <taxon>Gammaproteobacteria</taxon>
        <taxon>Moraxellales</taxon>
        <taxon>Moraxellaceae</taxon>
        <taxon>Acinetobacter</taxon>
    </lineage>
</organism>
<proteinExistence type="predicted"/>
<keyword evidence="4" id="KW-1185">Reference proteome</keyword>
<protein>
    <submittedName>
        <fullName evidence="1">Uncharacterized protein</fullName>
    </submittedName>
</protein>
<evidence type="ECO:0000313" key="1">
    <source>
        <dbReference type="EMBL" id="EOR08938.1"/>
    </source>
</evidence>
<evidence type="ECO:0000313" key="2">
    <source>
        <dbReference type="EMBL" id="MDO3657112.1"/>
    </source>
</evidence>
<sequence length="101" mass="11802">MNFNYPLLIKDPLAVIGNISNEDQLSYLNEKEVDKYGFENVTFIDSSGYEYEILSFDKKNISNLPFKKFLKIILKNFGGHYLDSKKIKEYGLNLICLHQEK</sequence>
<evidence type="ECO:0000313" key="4">
    <source>
        <dbReference type="Proteomes" id="UP001168902"/>
    </source>
</evidence>
<accession>R9B3B7</accession>
<dbReference type="AlphaFoldDB" id="R9B3B7"/>
<dbReference type="Proteomes" id="UP001168902">
    <property type="component" value="Unassembled WGS sequence"/>
</dbReference>